<dbReference type="AlphaFoldDB" id="A0A494X743"/>
<gene>
    <name evidence="1" type="ORF">D7S89_17270</name>
</gene>
<name>A0A494X743_9BURK</name>
<evidence type="ECO:0000313" key="1">
    <source>
        <dbReference type="EMBL" id="RKP46527.1"/>
    </source>
</evidence>
<comment type="caution">
    <text evidence="1">The sequence shown here is derived from an EMBL/GenBank/DDBJ whole genome shotgun (WGS) entry which is preliminary data.</text>
</comment>
<dbReference type="OrthoDB" id="6637560at2"/>
<dbReference type="Proteomes" id="UP000280434">
    <property type="component" value="Unassembled WGS sequence"/>
</dbReference>
<dbReference type="EMBL" id="RBZV01000007">
    <property type="protein sequence ID" value="RKP46527.1"/>
    <property type="molecule type" value="Genomic_DNA"/>
</dbReference>
<keyword evidence="2" id="KW-1185">Reference proteome</keyword>
<sequence length="110" mass="12374">MGKVDLSLHNIPVLLSANKSDVYRDQIIRVSTVLLKFFKEHDLLIDAEPFDSDGNVKEDFVLRMSNVTGDGLELFRKVVPGWSAYIDKGGEIENISRLEKGLQKIREGGK</sequence>
<accession>A0A494X743</accession>
<organism evidence="1 2">
    <name type="scientific">Trinickia fusca</name>
    <dbReference type="NCBI Taxonomy" id="2419777"/>
    <lineage>
        <taxon>Bacteria</taxon>
        <taxon>Pseudomonadati</taxon>
        <taxon>Pseudomonadota</taxon>
        <taxon>Betaproteobacteria</taxon>
        <taxon>Burkholderiales</taxon>
        <taxon>Burkholderiaceae</taxon>
        <taxon>Trinickia</taxon>
    </lineage>
</organism>
<evidence type="ECO:0000313" key="2">
    <source>
        <dbReference type="Proteomes" id="UP000280434"/>
    </source>
</evidence>
<proteinExistence type="predicted"/>
<protein>
    <submittedName>
        <fullName evidence="1">Uncharacterized protein</fullName>
    </submittedName>
</protein>
<reference evidence="1 2" key="1">
    <citation type="submission" date="2018-10" db="EMBL/GenBank/DDBJ databases">
        <title>Paraburkholderia sp. 7MK8-2, isolated from soil.</title>
        <authorList>
            <person name="Gao Z.-H."/>
            <person name="Qiu L.-H."/>
        </authorList>
    </citation>
    <scope>NUCLEOTIDE SEQUENCE [LARGE SCALE GENOMIC DNA]</scope>
    <source>
        <strain evidence="1 2">7MK8-2</strain>
    </source>
</reference>